<evidence type="ECO:0000256" key="2">
    <source>
        <dbReference type="ARBA" id="ARBA00010472"/>
    </source>
</evidence>
<keyword evidence="4" id="KW-0646">Protease inhibitor</keyword>
<comment type="subcellular location">
    <subcellularLocation>
        <location evidence="1">Secreted</location>
    </subcellularLocation>
</comment>
<keyword evidence="7" id="KW-0732">Signal</keyword>
<name>A0A7Y7B5B1_STRMO</name>
<dbReference type="GO" id="GO:0004867">
    <property type="term" value="F:serine-type endopeptidase inhibitor activity"/>
    <property type="evidence" value="ECO:0007669"/>
    <property type="project" value="UniProtKB-KW"/>
</dbReference>
<evidence type="ECO:0000256" key="7">
    <source>
        <dbReference type="SAM" id="SignalP"/>
    </source>
</evidence>
<dbReference type="Proteomes" id="UP000587462">
    <property type="component" value="Unassembled WGS sequence"/>
</dbReference>
<dbReference type="InterPro" id="IPR023549">
    <property type="entry name" value="Subtilisin_inhibitor"/>
</dbReference>
<evidence type="ECO:0000256" key="5">
    <source>
        <dbReference type="ARBA" id="ARBA00022900"/>
    </source>
</evidence>
<dbReference type="Pfam" id="PF00720">
    <property type="entry name" value="SSI"/>
    <property type="match status" value="1"/>
</dbReference>
<evidence type="ECO:0000256" key="4">
    <source>
        <dbReference type="ARBA" id="ARBA00022690"/>
    </source>
</evidence>
<dbReference type="EMBL" id="JABBXF010000034">
    <property type="protein sequence ID" value="NVK79257.1"/>
    <property type="molecule type" value="Genomic_DNA"/>
</dbReference>
<keyword evidence="3" id="KW-0964">Secreted</keyword>
<dbReference type="Gene3D" id="3.30.350.10">
    <property type="entry name" value="Subtilisin inhibitor-like"/>
    <property type="match status" value="1"/>
</dbReference>
<dbReference type="PROSITE" id="PS51318">
    <property type="entry name" value="TAT"/>
    <property type="match status" value="1"/>
</dbReference>
<proteinExistence type="inferred from homology"/>
<comment type="similarity">
    <text evidence="2">Belongs to the protease inhibitor I16 (SSI) family.</text>
</comment>
<reference evidence="9 10" key="1">
    <citation type="submission" date="2020-04" db="EMBL/GenBank/DDBJ databases">
        <title>Draft Genome Sequence of Streptomyces morookaense DSM 40503, an 8-azaguanine-producing strain.</title>
        <authorList>
            <person name="Qi J."/>
            <person name="Gao J.-M."/>
        </authorList>
    </citation>
    <scope>NUCLEOTIDE SEQUENCE [LARGE SCALE GENOMIC DNA]</scope>
    <source>
        <strain evidence="9 10">DSM 40503</strain>
    </source>
</reference>
<organism evidence="9 10">
    <name type="scientific">Streptomyces morookaense</name>
    <name type="common">Streptoverticillium morookaense</name>
    <dbReference type="NCBI Taxonomy" id="1970"/>
    <lineage>
        <taxon>Bacteria</taxon>
        <taxon>Bacillati</taxon>
        <taxon>Actinomycetota</taxon>
        <taxon>Actinomycetes</taxon>
        <taxon>Kitasatosporales</taxon>
        <taxon>Streptomycetaceae</taxon>
        <taxon>Streptomyces</taxon>
    </lineage>
</organism>
<dbReference type="AlphaFoldDB" id="A0A7Y7B5B1"/>
<protein>
    <recommendedName>
        <fullName evidence="8">Subtilisin inhibitor domain-containing protein</fullName>
    </recommendedName>
</protein>
<accession>A0A7Y7B5B1</accession>
<gene>
    <name evidence="9" type="ORF">HG542_16505</name>
</gene>
<feature type="domain" description="Subtilisin inhibitor" evidence="8">
    <location>
        <begin position="42"/>
        <end position="121"/>
    </location>
</feature>
<dbReference type="RefSeq" id="WP_171082117.1">
    <property type="nucleotide sequence ID" value="NZ_BNBU01000004.1"/>
</dbReference>
<evidence type="ECO:0000313" key="10">
    <source>
        <dbReference type="Proteomes" id="UP000587462"/>
    </source>
</evidence>
<feature type="signal peptide" evidence="7">
    <location>
        <begin position="1"/>
        <end position="20"/>
    </location>
</feature>
<comment type="caution">
    <text evidence="9">The sequence shown here is derived from an EMBL/GenBank/DDBJ whole genome shotgun (WGS) entry which is preliminary data.</text>
</comment>
<sequence length="150" mass="15891">MPLRRLALAAAALAAPALFAAGPAAAGAAPIPLPEKRAADHLVVTISHSGDLEGTFHLYCHPVNGSTHPRAAEACKQLDGQTTWGKDPFAAVPKDRICPMIYGGPQQAHVTGRWAGRPVDAQFNRTNGCETARWDKFSILFGEPKARAMG</sequence>
<keyword evidence="6" id="KW-1015">Disulfide bond</keyword>
<evidence type="ECO:0000313" key="9">
    <source>
        <dbReference type="EMBL" id="NVK79257.1"/>
    </source>
</evidence>
<evidence type="ECO:0000256" key="1">
    <source>
        <dbReference type="ARBA" id="ARBA00004613"/>
    </source>
</evidence>
<evidence type="ECO:0000259" key="8">
    <source>
        <dbReference type="Pfam" id="PF00720"/>
    </source>
</evidence>
<dbReference type="GO" id="GO:0005576">
    <property type="term" value="C:extracellular region"/>
    <property type="evidence" value="ECO:0007669"/>
    <property type="project" value="UniProtKB-SubCell"/>
</dbReference>
<keyword evidence="5" id="KW-0722">Serine protease inhibitor</keyword>
<evidence type="ECO:0000256" key="6">
    <source>
        <dbReference type="ARBA" id="ARBA00023157"/>
    </source>
</evidence>
<dbReference type="SUPFAM" id="SSF55399">
    <property type="entry name" value="Subtilisin inhibitor"/>
    <property type="match status" value="1"/>
</dbReference>
<feature type="chain" id="PRO_5039256059" description="Subtilisin inhibitor domain-containing protein" evidence="7">
    <location>
        <begin position="21"/>
        <end position="150"/>
    </location>
</feature>
<evidence type="ECO:0000256" key="3">
    <source>
        <dbReference type="ARBA" id="ARBA00022525"/>
    </source>
</evidence>
<dbReference type="InterPro" id="IPR006311">
    <property type="entry name" value="TAT_signal"/>
</dbReference>
<keyword evidence="10" id="KW-1185">Reference proteome</keyword>
<dbReference type="InterPro" id="IPR036819">
    <property type="entry name" value="Subtilisin_inhibitor-like_sf"/>
</dbReference>